<feature type="domain" description="SCP" evidence="1">
    <location>
        <begin position="47"/>
        <end position="159"/>
    </location>
</feature>
<keyword evidence="3" id="KW-1185">Reference proteome</keyword>
<dbReference type="Proteomes" id="UP001207742">
    <property type="component" value="Unassembled WGS sequence"/>
</dbReference>
<reference evidence="2 3" key="1">
    <citation type="submission" date="2022-10" db="EMBL/GenBank/DDBJ databases">
        <title>Chitinophaga nivalis PC15 sp. nov., isolated from Pyeongchang county, South Korea.</title>
        <authorList>
            <person name="Trinh H.N."/>
        </authorList>
    </citation>
    <scope>NUCLEOTIDE SEQUENCE [LARGE SCALE GENOMIC DNA]</scope>
    <source>
        <strain evidence="2 3">PC14</strain>
    </source>
</reference>
<dbReference type="RefSeq" id="WP_264734745.1">
    <property type="nucleotide sequence ID" value="NZ_JAPDNR010000001.1"/>
</dbReference>
<dbReference type="EMBL" id="JAPDNS010000002">
    <property type="protein sequence ID" value="MCW3487939.1"/>
    <property type="molecule type" value="Genomic_DNA"/>
</dbReference>
<accession>A0ABT3IVD0</accession>
<evidence type="ECO:0000313" key="2">
    <source>
        <dbReference type="EMBL" id="MCW3487939.1"/>
    </source>
</evidence>
<dbReference type="CDD" id="cd05379">
    <property type="entry name" value="CAP_bacterial"/>
    <property type="match status" value="1"/>
</dbReference>
<comment type="caution">
    <text evidence="2">The sequence shown here is derived from an EMBL/GenBank/DDBJ whole genome shotgun (WGS) entry which is preliminary data.</text>
</comment>
<dbReference type="PANTHER" id="PTHR31157">
    <property type="entry name" value="SCP DOMAIN-CONTAINING PROTEIN"/>
    <property type="match status" value="1"/>
</dbReference>
<dbReference type="InterPro" id="IPR014044">
    <property type="entry name" value="CAP_dom"/>
</dbReference>
<proteinExistence type="predicted"/>
<dbReference type="PANTHER" id="PTHR31157:SF1">
    <property type="entry name" value="SCP DOMAIN-CONTAINING PROTEIN"/>
    <property type="match status" value="1"/>
</dbReference>
<dbReference type="InterPro" id="IPR035940">
    <property type="entry name" value="CAP_sf"/>
</dbReference>
<protein>
    <submittedName>
        <fullName evidence="2">CAP domain-containing protein</fullName>
    </submittedName>
</protein>
<dbReference type="Gene3D" id="3.40.33.10">
    <property type="entry name" value="CAP"/>
    <property type="match status" value="1"/>
</dbReference>
<dbReference type="SUPFAM" id="SSF55797">
    <property type="entry name" value="PR-1-like"/>
    <property type="match status" value="1"/>
</dbReference>
<sequence length="174" mass="18958">MSIAVIPAFLIVTSCKKEAAVLPLTPVTTTADTVTVPENKVDRNALLQLVNGLRSRGCKCGGESMPAVSPLTWNGQLERAAYDHSKDMSLLQYFDHNGRNGSTPGSRLDVAGYKWMVYGENIATGNMDEQAVVLGWLTSPLHCKNMMDARFNELGAGRHDKMWTLELGSRSSGK</sequence>
<gene>
    <name evidence="2" type="ORF">OL497_28870</name>
</gene>
<evidence type="ECO:0000259" key="1">
    <source>
        <dbReference type="Pfam" id="PF00188"/>
    </source>
</evidence>
<organism evidence="2 3">
    <name type="scientific">Chitinophaga nivalis</name>
    <dbReference type="NCBI Taxonomy" id="2991709"/>
    <lineage>
        <taxon>Bacteria</taxon>
        <taxon>Pseudomonadati</taxon>
        <taxon>Bacteroidota</taxon>
        <taxon>Chitinophagia</taxon>
        <taxon>Chitinophagales</taxon>
        <taxon>Chitinophagaceae</taxon>
        <taxon>Chitinophaga</taxon>
    </lineage>
</organism>
<evidence type="ECO:0000313" key="3">
    <source>
        <dbReference type="Proteomes" id="UP001207742"/>
    </source>
</evidence>
<name>A0ABT3IVD0_9BACT</name>
<dbReference type="Pfam" id="PF00188">
    <property type="entry name" value="CAP"/>
    <property type="match status" value="1"/>
</dbReference>